<dbReference type="GO" id="GO:0030288">
    <property type="term" value="C:outer membrane-bounded periplasmic space"/>
    <property type="evidence" value="ECO:0007669"/>
    <property type="project" value="TreeGrafter"/>
</dbReference>
<gene>
    <name evidence="3" type="ORF">EDC65_1096</name>
</gene>
<keyword evidence="1 2" id="KW-0732">Signal</keyword>
<dbReference type="Pfam" id="PF13343">
    <property type="entry name" value="SBP_bac_6"/>
    <property type="match status" value="1"/>
</dbReference>
<dbReference type="PANTHER" id="PTHR30006">
    <property type="entry name" value="THIAMINE-BINDING PERIPLASMIC PROTEIN-RELATED"/>
    <property type="match status" value="1"/>
</dbReference>
<protein>
    <submittedName>
        <fullName evidence="3">Iron(III) transport system substrate-binding protein</fullName>
    </submittedName>
</protein>
<dbReference type="EMBL" id="RJKX01000011">
    <property type="protein sequence ID" value="ROQ01909.1"/>
    <property type="molecule type" value="Genomic_DNA"/>
</dbReference>
<dbReference type="Proteomes" id="UP000278222">
    <property type="component" value="Unassembled WGS sequence"/>
</dbReference>
<proteinExistence type="predicted"/>
<dbReference type="AlphaFoldDB" id="A0A3N1MF18"/>
<feature type="chain" id="PRO_5018141520" evidence="2">
    <location>
        <begin position="23"/>
        <end position="368"/>
    </location>
</feature>
<accession>A0A3N1MF18</accession>
<organism evidence="3 4">
    <name type="scientific">Stella humosa</name>
    <dbReference type="NCBI Taxonomy" id="94"/>
    <lineage>
        <taxon>Bacteria</taxon>
        <taxon>Pseudomonadati</taxon>
        <taxon>Pseudomonadota</taxon>
        <taxon>Alphaproteobacteria</taxon>
        <taxon>Rhodospirillales</taxon>
        <taxon>Stellaceae</taxon>
        <taxon>Stella</taxon>
    </lineage>
</organism>
<dbReference type="PANTHER" id="PTHR30006:SF25">
    <property type="entry name" value="PHOSPHOGLYCERATE TRANSPORT REGULATORY PROTEIN PGTC"/>
    <property type="match status" value="1"/>
</dbReference>
<evidence type="ECO:0000313" key="4">
    <source>
        <dbReference type="Proteomes" id="UP000278222"/>
    </source>
</evidence>
<dbReference type="Gene3D" id="3.40.190.10">
    <property type="entry name" value="Periplasmic binding protein-like II"/>
    <property type="match status" value="2"/>
</dbReference>
<evidence type="ECO:0000313" key="3">
    <source>
        <dbReference type="EMBL" id="ROQ01909.1"/>
    </source>
</evidence>
<name>A0A3N1MF18_9PROT</name>
<sequence>MKMFLAPTVLAAALALAPAAGAQTLPDYYPKEYSQIVEGSKKENKLVIYSIMAEYNWRPVIEGFKKKYPWIDVQTLDLGSGEVFERFYAEKASGARTGDLMINGAVDKWLQFAGRGELLEYESPEAAKVPDWSKPRKGIYSVSADPMVIVYNKALIPEAQAPKSLADLVKMTSAAPAKYKNKITTYNAGTEAFGLAINWAYVKKNGDKAWDQFAEMAKVVRPEGSAGPMVEKITAGEYMAGYFVSAIVLYPRLNDPARARILGWSFPTDGTPIIIRGMGIPKAATNMNSAKLMLDHIISHEGQVAFGKGGLTPYRADVKDDEVPRYTFSRVAKEAGGEQNLVIVDYDQDIVAKGPEFQAKWKKVFGQN</sequence>
<feature type="signal peptide" evidence="2">
    <location>
        <begin position="1"/>
        <end position="22"/>
    </location>
</feature>
<evidence type="ECO:0000256" key="1">
    <source>
        <dbReference type="ARBA" id="ARBA00022729"/>
    </source>
</evidence>
<keyword evidence="4" id="KW-1185">Reference proteome</keyword>
<comment type="caution">
    <text evidence="3">The sequence shown here is derived from an EMBL/GenBank/DDBJ whole genome shotgun (WGS) entry which is preliminary data.</text>
</comment>
<reference evidence="3 4" key="1">
    <citation type="submission" date="2018-11" db="EMBL/GenBank/DDBJ databases">
        <title>Genomic Encyclopedia of Type Strains, Phase IV (KMG-IV): sequencing the most valuable type-strain genomes for metagenomic binning, comparative biology and taxonomic classification.</title>
        <authorList>
            <person name="Goeker M."/>
        </authorList>
    </citation>
    <scope>NUCLEOTIDE SEQUENCE [LARGE SCALE GENOMIC DNA]</scope>
    <source>
        <strain evidence="3 4">DSM 5900</strain>
    </source>
</reference>
<evidence type="ECO:0000256" key="2">
    <source>
        <dbReference type="SAM" id="SignalP"/>
    </source>
</evidence>
<dbReference type="SUPFAM" id="SSF53850">
    <property type="entry name" value="Periplasmic binding protein-like II"/>
    <property type="match status" value="1"/>
</dbReference>